<reference evidence="1 2" key="1">
    <citation type="submission" date="2017-03" db="EMBL/GenBank/DDBJ databases">
        <title>Genome sequence of Clostridium oryzae DSM 28571.</title>
        <authorList>
            <person name="Poehlein A."/>
            <person name="Daniel R."/>
        </authorList>
    </citation>
    <scope>NUCLEOTIDE SEQUENCE [LARGE SCALE GENOMIC DNA]</scope>
    <source>
        <strain evidence="1 2">DSM 28571</strain>
    </source>
</reference>
<name>A0A1V4IR55_9CLOT</name>
<dbReference type="PANTHER" id="PTHR39206:SF1">
    <property type="entry name" value="SLL8004 PROTEIN"/>
    <property type="match status" value="1"/>
</dbReference>
<proteinExistence type="predicted"/>
<dbReference type="PANTHER" id="PTHR39206">
    <property type="entry name" value="SLL8004 PROTEIN"/>
    <property type="match status" value="1"/>
</dbReference>
<dbReference type="Proteomes" id="UP000190080">
    <property type="component" value="Unassembled WGS sequence"/>
</dbReference>
<dbReference type="AlphaFoldDB" id="A0A1V4IR55"/>
<evidence type="ECO:0000313" key="2">
    <source>
        <dbReference type="Proteomes" id="UP000190080"/>
    </source>
</evidence>
<dbReference type="STRING" id="1450648.CLORY_19150"/>
<protein>
    <submittedName>
        <fullName evidence="1">Uncharacterized protein</fullName>
    </submittedName>
</protein>
<gene>
    <name evidence="1" type="ORF">CLORY_19150</name>
</gene>
<comment type="caution">
    <text evidence="1">The sequence shown here is derived from an EMBL/GenBank/DDBJ whole genome shotgun (WGS) entry which is preliminary data.</text>
</comment>
<organism evidence="1 2">
    <name type="scientific">Clostridium oryzae</name>
    <dbReference type="NCBI Taxonomy" id="1450648"/>
    <lineage>
        <taxon>Bacteria</taxon>
        <taxon>Bacillati</taxon>
        <taxon>Bacillota</taxon>
        <taxon>Clostridia</taxon>
        <taxon>Eubacteriales</taxon>
        <taxon>Clostridiaceae</taxon>
        <taxon>Clostridium</taxon>
    </lineage>
</organism>
<accession>A0A1V4IR55</accession>
<keyword evidence="2" id="KW-1185">Reference proteome</keyword>
<dbReference type="EMBL" id="MZGV01000016">
    <property type="protein sequence ID" value="OPJ62300.1"/>
    <property type="molecule type" value="Genomic_DNA"/>
</dbReference>
<sequence>MNYIGVENVEIPKERVRIRISQGGHGISNEAIERRYIESLVNLNSVVDICDKINI</sequence>
<evidence type="ECO:0000313" key="1">
    <source>
        <dbReference type="EMBL" id="OPJ62300.1"/>
    </source>
</evidence>